<dbReference type="Gene3D" id="3.40.50.150">
    <property type="entry name" value="Vaccinia Virus protein VP39"/>
    <property type="match status" value="1"/>
</dbReference>
<evidence type="ECO:0000259" key="1">
    <source>
        <dbReference type="Pfam" id="PF08241"/>
    </source>
</evidence>
<dbReference type="RefSeq" id="WP_068131836.1">
    <property type="nucleotide sequence ID" value="NZ_LWSJ01000014.1"/>
</dbReference>
<name>A0A5B9QTA6_9BACT</name>
<dbReference type="InterPro" id="IPR029063">
    <property type="entry name" value="SAM-dependent_MTases_sf"/>
</dbReference>
<accession>A0A5B9QTA6</accession>
<sequence>MLGTDTSIRLPLESVDLVFVCDTYHHFEQPSETLASIYRALKPGGRLVVIDFDRIPGVSRGWLLGHVRAGKDGFRDEIEAAGFEFDDEVDVEGFEENYLLRFHKPE</sequence>
<organism evidence="2 3">
    <name type="scientific">Roseimaritima ulvae</name>
    <dbReference type="NCBI Taxonomy" id="980254"/>
    <lineage>
        <taxon>Bacteria</taxon>
        <taxon>Pseudomonadati</taxon>
        <taxon>Planctomycetota</taxon>
        <taxon>Planctomycetia</taxon>
        <taxon>Pirellulales</taxon>
        <taxon>Pirellulaceae</taxon>
        <taxon>Roseimaritima</taxon>
    </lineage>
</organism>
<dbReference type="CDD" id="cd02440">
    <property type="entry name" value="AdoMet_MTases"/>
    <property type="match status" value="1"/>
</dbReference>
<protein>
    <recommendedName>
        <fullName evidence="1">Methyltransferase type 11 domain-containing protein</fullName>
    </recommendedName>
</protein>
<feature type="domain" description="Methyltransferase type 11" evidence="1">
    <location>
        <begin position="6"/>
        <end position="49"/>
    </location>
</feature>
<gene>
    <name evidence="2" type="ORF">UC8_29880</name>
</gene>
<dbReference type="Proteomes" id="UP000325286">
    <property type="component" value="Chromosome"/>
</dbReference>
<dbReference type="EMBL" id="CP042914">
    <property type="protein sequence ID" value="QEG40970.1"/>
    <property type="molecule type" value="Genomic_DNA"/>
</dbReference>
<reference evidence="2 3" key="1">
    <citation type="submission" date="2019-08" db="EMBL/GenBank/DDBJ databases">
        <title>Deep-cultivation of Planctomycetes and their phenomic and genomic characterization uncovers novel biology.</title>
        <authorList>
            <person name="Wiegand S."/>
            <person name="Jogler M."/>
            <person name="Boedeker C."/>
            <person name="Pinto D."/>
            <person name="Vollmers J."/>
            <person name="Rivas-Marin E."/>
            <person name="Kohn T."/>
            <person name="Peeters S.H."/>
            <person name="Heuer A."/>
            <person name="Rast P."/>
            <person name="Oberbeckmann S."/>
            <person name="Bunk B."/>
            <person name="Jeske O."/>
            <person name="Meyerdierks A."/>
            <person name="Storesund J.E."/>
            <person name="Kallscheuer N."/>
            <person name="Luecker S."/>
            <person name="Lage O.M."/>
            <person name="Pohl T."/>
            <person name="Merkel B.J."/>
            <person name="Hornburger P."/>
            <person name="Mueller R.-W."/>
            <person name="Bruemmer F."/>
            <person name="Labrenz M."/>
            <person name="Spormann A.M."/>
            <person name="Op den Camp H."/>
            <person name="Overmann J."/>
            <person name="Amann R."/>
            <person name="Jetten M.S.M."/>
            <person name="Mascher T."/>
            <person name="Medema M.H."/>
            <person name="Devos D.P."/>
            <person name="Kaster A.-K."/>
            <person name="Ovreas L."/>
            <person name="Rohde M."/>
            <person name="Galperin M.Y."/>
            <person name="Jogler C."/>
        </authorList>
    </citation>
    <scope>NUCLEOTIDE SEQUENCE [LARGE SCALE GENOMIC DNA]</scope>
    <source>
        <strain evidence="2 3">UC8</strain>
    </source>
</reference>
<keyword evidence="3" id="KW-1185">Reference proteome</keyword>
<evidence type="ECO:0000313" key="2">
    <source>
        <dbReference type="EMBL" id="QEG40970.1"/>
    </source>
</evidence>
<dbReference type="SUPFAM" id="SSF53335">
    <property type="entry name" value="S-adenosyl-L-methionine-dependent methyltransferases"/>
    <property type="match status" value="1"/>
</dbReference>
<dbReference type="InterPro" id="IPR013216">
    <property type="entry name" value="Methyltransf_11"/>
</dbReference>
<dbReference type="KEGG" id="rul:UC8_29880"/>
<evidence type="ECO:0000313" key="3">
    <source>
        <dbReference type="Proteomes" id="UP000325286"/>
    </source>
</evidence>
<dbReference type="AlphaFoldDB" id="A0A5B9QTA6"/>
<dbReference type="Pfam" id="PF08241">
    <property type="entry name" value="Methyltransf_11"/>
    <property type="match status" value="1"/>
</dbReference>
<proteinExistence type="predicted"/>
<dbReference type="GO" id="GO:0008757">
    <property type="term" value="F:S-adenosylmethionine-dependent methyltransferase activity"/>
    <property type="evidence" value="ECO:0007669"/>
    <property type="project" value="InterPro"/>
</dbReference>